<dbReference type="InterPro" id="IPR046357">
    <property type="entry name" value="PPIase_dom_sf"/>
</dbReference>
<evidence type="ECO:0000256" key="2">
    <source>
        <dbReference type="SAM" id="SignalP"/>
    </source>
</evidence>
<dbReference type="Gene3D" id="3.10.50.40">
    <property type="match status" value="2"/>
</dbReference>
<feature type="signal peptide" evidence="2">
    <location>
        <begin position="1"/>
        <end position="27"/>
    </location>
</feature>
<dbReference type="Pfam" id="PF13145">
    <property type="entry name" value="Rotamase_2"/>
    <property type="match status" value="1"/>
</dbReference>
<dbReference type="SUPFAM" id="SSF54534">
    <property type="entry name" value="FKBP-like"/>
    <property type="match status" value="2"/>
</dbReference>
<dbReference type="RefSeq" id="WP_132705157.1">
    <property type="nucleotide sequence ID" value="NZ_SMGI01000003.1"/>
</dbReference>
<protein>
    <submittedName>
        <fullName evidence="4">Peptidyl-prolyl cis-trans isomerase SurA</fullName>
    </submittedName>
</protein>
<dbReference type="Pfam" id="PF13616">
    <property type="entry name" value="Rotamase_3"/>
    <property type="match status" value="1"/>
</dbReference>
<dbReference type="Pfam" id="PF00639">
    <property type="entry name" value="Rotamase"/>
    <property type="match status" value="1"/>
</dbReference>
<dbReference type="GO" id="GO:0003755">
    <property type="term" value="F:peptidyl-prolyl cis-trans isomerase activity"/>
    <property type="evidence" value="ECO:0007669"/>
    <property type="project" value="UniProtKB-KW"/>
</dbReference>
<dbReference type="AlphaFoldDB" id="A0A4R1KQ71"/>
<organism evidence="4 5">
    <name type="scientific">Winogradskyella wandonensis</name>
    <dbReference type="NCBI Taxonomy" id="1442586"/>
    <lineage>
        <taxon>Bacteria</taxon>
        <taxon>Pseudomonadati</taxon>
        <taxon>Bacteroidota</taxon>
        <taxon>Flavobacteriia</taxon>
        <taxon>Flavobacteriales</taxon>
        <taxon>Flavobacteriaceae</taxon>
        <taxon>Winogradskyella</taxon>
    </lineage>
</organism>
<dbReference type="InterPro" id="IPR000297">
    <property type="entry name" value="PPIase_PpiC"/>
</dbReference>
<evidence type="ECO:0000259" key="3">
    <source>
        <dbReference type="PROSITE" id="PS50198"/>
    </source>
</evidence>
<comment type="caution">
    <text evidence="4">The sequence shown here is derived from an EMBL/GenBank/DDBJ whole genome shotgun (WGS) entry which is preliminary data.</text>
</comment>
<name>A0A4R1KQ71_9FLAO</name>
<evidence type="ECO:0000256" key="1">
    <source>
        <dbReference type="PROSITE-ProRule" id="PRU00278"/>
    </source>
</evidence>
<keyword evidence="1" id="KW-0697">Rotamase</keyword>
<proteinExistence type="predicted"/>
<feature type="chain" id="PRO_5020985765" evidence="2">
    <location>
        <begin position="28"/>
        <end position="653"/>
    </location>
</feature>
<dbReference type="OrthoDB" id="14196at2"/>
<dbReference type="Proteomes" id="UP000295714">
    <property type="component" value="Unassembled WGS sequence"/>
</dbReference>
<dbReference type="InterPro" id="IPR050245">
    <property type="entry name" value="PrsA_foldase"/>
</dbReference>
<feature type="domain" description="PpiC" evidence="3">
    <location>
        <begin position="127"/>
        <end position="224"/>
    </location>
</feature>
<keyword evidence="2" id="KW-0732">Signal</keyword>
<keyword evidence="5" id="KW-1185">Reference proteome</keyword>
<gene>
    <name evidence="4" type="ORF">DFQ05_1904</name>
</gene>
<feature type="domain" description="PpiC" evidence="3">
    <location>
        <begin position="229"/>
        <end position="330"/>
    </location>
</feature>
<dbReference type="EMBL" id="SMGI01000003">
    <property type="protein sequence ID" value="TCK66633.1"/>
    <property type="molecule type" value="Genomic_DNA"/>
</dbReference>
<evidence type="ECO:0000313" key="5">
    <source>
        <dbReference type="Proteomes" id="UP000295714"/>
    </source>
</evidence>
<reference evidence="4 5" key="1">
    <citation type="journal article" date="2015" name="Stand. Genomic Sci.">
        <title>Genomic Encyclopedia of Bacterial and Archaeal Type Strains, Phase III: the genomes of soil and plant-associated and newly described type strains.</title>
        <authorList>
            <person name="Whitman W.B."/>
            <person name="Woyke T."/>
            <person name="Klenk H.P."/>
            <person name="Zhou Y."/>
            <person name="Lilburn T.G."/>
            <person name="Beck B.J."/>
            <person name="De Vos P."/>
            <person name="Vandamme P."/>
            <person name="Eisen J.A."/>
            <person name="Garrity G."/>
            <person name="Hugenholtz P."/>
            <person name="Kyrpides N.C."/>
        </authorList>
    </citation>
    <scope>NUCLEOTIDE SEQUENCE [LARGE SCALE GENOMIC DNA]</scope>
    <source>
        <strain evidence="4 5">CECT 8445</strain>
    </source>
</reference>
<keyword evidence="1 4" id="KW-0413">Isomerase</keyword>
<dbReference type="PROSITE" id="PS50198">
    <property type="entry name" value="PPIC_PPIASE_2"/>
    <property type="match status" value="2"/>
</dbReference>
<accession>A0A4R1KQ71</accession>
<sequence>MTNRFNSLYLKNKLFLVVLFVVNTALAQTQETLLTVEGQEVSSDEFLKLYKKNLDLVKDESQKELDNYLELFINYKLKLKEAERLGLDKDVNYQREFENYKKQLTKNYLTDNQVTDALVKEAYDRMRYDIKASHILIMDNPEEEDTLVAYNKLLDFRKVLKDEGFKAAKEKFHNGKTILVEDLGYFSAFKMVYDFESKAYKTQPGEVSMPFKTQFGYHIVRVDDKRPSRGQVTVAHIMVSLKQKDSTINPEERVNTIYNKLQQGEAFDALAKQFSDDKSSARNGGKLRAFKSGQLSSVEFEDAAFAIKNIGDITKPIKTQYGWHIIKLLNKEPIQDFEDIKPNLEAQVKRDQRSKLINSAMAKKLSKKYTVVKNEETKAYFKPILEDAYFSGKFNLPSDYNGNTAVIKINDSIYSNNDFLQFLKSKQRQYMRQQTTVKKVLDAELPLFYEQSILKFREDNLVNENKEFADILKEYKDGLLLFSLMEKEIWNKAAKDSTGLRAYYEANKNSYQWEDRIEATIATGSKKANAELVKKLWNDGKTDEEIKKELNTGKSNTIIFTQGTFEKSNQKLPSNLKFSEGISDVYFNNENYHVINISKVLKTGPKSLDEARGSVVNDYQAFIEAQWLENLREKYKVSVNQKVLKLLKAKFKN</sequence>
<evidence type="ECO:0000313" key="4">
    <source>
        <dbReference type="EMBL" id="TCK66633.1"/>
    </source>
</evidence>
<dbReference type="PANTHER" id="PTHR47245:SF2">
    <property type="entry name" value="PEPTIDYL-PROLYL CIS-TRANS ISOMERASE HP_0175-RELATED"/>
    <property type="match status" value="1"/>
</dbReference>
<dbReference type="PANTHER" id="PTHR47245">
    <property type="entry name" value="PEPTIDYLPROLYL ISOMERASE"/>
    <property type="match status" value="1"/>
</dbReference>